<reference evidence="2" key="2">
    <citation type="submission" date="2025-09" db="UniProtKB">
        <authorList>
            <consortium name="Ensembl"/>
        </authorList>
    </citation>
    <scope>IDENTIFICATION</scope>
</reference>
<sequence length="475" mass="54281">MLSEQLSPFLTEVFKESIALQSLPASMTQGIISLIPKPKKDLLSLDNWRPITLLNIDYKILALLFVNRLKGILPSIIDESQSGFMKNRHIVNNIRLVLDLLDYSDLIDTDSFIMFLDFQKAFDSVEHNFIYKSLEKCGFGPYFCSTIKTLYNNNNSSIKLKFGTSQRFVLSRGIRQGCPISPYLFLIVVQFLFTHISQSPLRGIKIVGKHLVISQLADDTTLFLKDASQVPLALNLISSFSKASGPHLNLNKCELLSIKDSTAASVCDIQVKNQVTYLDIIISKDPTLRCPTNFSSTIQKTQRKLNSWLQRDLSLKGRILLSKAEGLSRLSYTAQSLYVDNNTLKNIDRMLLDFVWKRKVHYIKKSVLINSANHGGLNFIDFSTLNNTLKIIWIRNVLLNPSVWNIIPSFIFSKLGGLKFLLTCNYNIPKIPMKLSNFHKQMLLAWSLIFKHNFSPHTCFIWNNKYITHKKKSVY</sequence>
<feature type="domain" description="Reverse transcriptase" evidence="1">
    <location>
        <begin position="16"/>
        <end position="282"/>
    </location>
</feature>
<dbReference type="InterPro" id="IPR043502">
    <property type="entry name" value="DNA/RNA_pol_sf"/>
</dbReference>
<dbReference type="Pfam" id="PF00078">
    <property type="entry name" value="RVT_1"/>
    <property type="match status" value="1"/>
</dbReference>
<organism evidence="2 3">
    <name type="scientific">Nothobranchius furzeri</name>
    <name type="common">Turquoise killifish</name>
    <dbReference type="NCBI Taxonomy" id="105023"/>
    <lineage>
        <taxon>Eukaryota</taxon>
        <taxon>Metazoa</taxon>
        <taxon>Chordata</taxon>
        <taxon>Craniata</taxon>
        <taxon>Vertebrata</taxon>
        <taxon>Euteleostomi</taxon>
        <taxon>Actinopterygii</taxon>
        <taxon>Neopterygii</taxon>
        <taxon>Teleostei</taxon>
        <taxon>Neoteleostei</taxon>
        <taxon>Acanthomorphata</taxon>
        <taxon>Ovalentaria</taxon>
        <taxon>Atherinomorphae</taxon>
        <taxon>Cyprinodontiformes</taxon>
        <taxon>Nothobranchiidae</taxon>
        <taxon>Nothobranchius</taxon>
    </lineage>
</organism>
<evidence type="ECO:0000313" key="3">
    <source>
        <dbReference type="Proteomes" id="UP000694548"/>
    </source>
</evidence>
<keyword evidence="3" id="KW-1185">Reference proteome</keyword>
<dbReference type="Ensembl" id="ENSNFUT00015033679.1">
    <property type="protein sequence ID" value="ENSNFUP00015032226.1"/>
    <property type="gene ID" value="ENSNFUG00015015788.1"/>
</dbReference>
<proteinExistence type="predicted"/>
<dbReference type="CDD" id="cd01650">
    <property type="entry name" value="RT_nLTR_like"/>
    <property type="match status" value="1"/>
</dbReference>
<dbReference type="PROSITE" id="PS50878">
    <property type="entry name" value="RT_POL"/>
    <property type="match status" value="1"/>
</dbReference>
<protein>
    <recommendedName>
        <fullName evidence="1">Reverse transcriptase domain-containing protein</fullName>
    </recommendedName>
</protein>
<dbReference type="GeneTree" id="ENSGT00940000163737"/>
<dbReference type="AlphaFoldDB" id="A0A8C6MA25"/>
<name>A0A8C6MA25_NOTFU</name>
<dbReference type="InterPro" id="IPR000477">
    <property type="entry name" value="RT_dom"/>
</dbReference>
<reference evidence="2" key="1">
    <citation type="submission" date="2025-08" db="UniProtKB">
        <authorList>
            <consortium name="Ensembl"/>
        </authorList>
    </citation>
    <scope>IDENTIFICATION</scope>
</reference>
<dbReference type="PANTHER" id="PTHR31635">
    <property type="entry name" value="REVERSE TRANSCRIPTASE DOMAIN-CONTAINING PROTEIN-RELATED"/>
    <property type="match status" value="1"/>
</dbReference>
<dbReference type="Proteomes" id="UP000694548">
    <property type="component" value="Unassembled WGS sequence"/>
</dbReference>
<evidence type="ECO:0000259" key="1">
    <source>
        <dbReference type="PROSITE" id="PS50878"/>
    </source>
</evidence>
<dbReference type="PANTHER" id="PTHR31635:SF196">
    <property type="entry name" value="REVERSE TRANSCRIPTASE DOMAIN-CONTAINING PROTEIN-RELATED"/>
    <property type="match status" value="1"/>
</dbReference>
<evidence type="ECO:0000313" key="2">
    <source>
        <dbReference type="Ensembl" id="ENSNFUP00015032226.1"/>
    </source>
</evidence>
<accession>A0A8C6MA25</accession>
<dbReference type="SUPFAM" id="SSF56672">
    <property type="entry name" value="DNA/RNA polymerases"/>
    <property type="match status" value="1"/>
</dbReference>